<feature type="compositionally biased region" description="Basic residues" evidence="1">
    <location>
        <begin position="82"/>
        <end position="93"/>
    </location>
</feature>
<gene>
    <name evidence="2" type="ORF">GN958_ATG20364</name>
</gene>
<accession>A0A8S9TPS5</accession>
<name>A0A8S9TPS5_PHYIN</name>
<feature type="compositionally biased region" description="Polar residues" evidence="1">
    <location>
        <begin position="94"/>
        <end position="104"/>
    </location>
</feature>
<reference evidence="2" key="1">
    <citation type="submission" date="2020-03" db="EMBL/GenBank/DDBJ databases">
        <title>Hybrid Assembly of Korean Phytophthora infestans isolates.</title>
        <authorList>
            <person name="Prokchorchik M."/>
            <person name="Lee Y."/>
            <person name="Seo J."/>
            <person name="Cho J.-H."/>
            <person name="Park Y.-E."/>
            <person name="Jang D.-C."/>
            <person name="Im J.-S."/>
            <person name="Choi J.-G."/>
            <person name="Park H.-J."/>
            <person name="Lee G.-B."/>
            <person name="Lee Y.-G."/>
            <person name="Hong S.-Y."/>
            <person name="Cho K."/>
            <person name="Sohn K.H."/>
        </authorList>
    </citation>
    <scope>NUCLEOTIDE SEQUENCE</scope>
    <source>
        <strain evidence="2">KR_2_A2</strain>
    </source>
</reference>
<dbReference type="EMBL" id="JAACNO010002837">
    <property type="protein sequence ID" value="KAF4130470.1"/>
    <property type="molecule type" value="Genomic_DNA"/>
</dbReference>
<protein>
    <submittedName>
        <fullName evidence="2">Uncharacterized protein</fullName>
    </submittedName>
</protein>
<organism evidence="2 3">
    <name type="scientific">Phytophthora infestans</name>
    <name type="common">Potato late blight agent</name>
    <name type="synonym">Botrytis infestans</name>
    <dbReference type="NCBI Taxonomy" id="4787"/>
    <lineage>
        <taxon>Eukaryota</taxon>
        <taxon>Sar</taxon>
        <taxon>Stramenopiles</taxon>
        <taxon>Oomycota</taxon>
        <taxon>Peronosporomycetes</taxon>
        <taxon>Peronosporales</taxon>
        <taxon>Peronosporaceae</taxon>
        <taxon>Phytophthora</taxon>
    </lineage>
</organism>
<sequence length="152" mass="16705">MEDLVKMLQSYQPPQVTVKPLLPAEAEVVDSTRPPAQVTEVVSTAEQQSIPRRIESVATTSDTVAPKGTYAETAADQAFITKTRKSRKSRKQNRQAATNPNAQPSEGAAKASHTADTVARTHTQPVTRGQQHQFPWLALTPLIPQRHRDPPH</sequence>
<dbReference type="Proteomes" id="UP000704712">
    <property type="component" value="Unassembled WGS sequence"/>
</dbReference>
<feature type="region of interest" description="Disordered" evidence="1">
    <location>
        <begin position="29"/>
        <end position="152"/>
    </location>
</feature>
<proteinExistence type="predicted"/>
<feature type="compositionally biased region" description="Polar residues" evidence="1">
    <location>
        <begin position="120"/>
        <end position="133"/>
    </location>
</feature>
<evidence type="ECO:0000256" key="1">
    <source>
        <dbReference type="SAM" id="MobiDB-lite"/>
    </source>
</evidence>
<evidence type="ECO:0000313" key="2">
    <source>
        <dbReference type="EMBL" id="KAF4130470.1"/>
    </source>
</evidence>
<dbReference type="AlphaFoldDB" id="A0A8S9TPS5"/>
<comment type="caution">
    <text evidence="2">The sequence shown here is derived from an EMBL/GenBank/DDBJ whole genome shotgun (WGS) entry which is preliminary data.</text>
</comment>
<evidence type="ECO:0000313" key="3">
    <source>
        <dbReference type="Proteomes" id="UP000704712"/>
    </source>
</evidence>
<feature type="compositionally biased region" description="Polar residues" evidence="1">
    <location>
        <begin position="40"/>
        <end position="50"/>
    </location>
</feature>